<evidence type="ECO:0000313" key="2">
    <source>
        <dbReference type="EMBL" id="TWG10704.1"/>
    </source>
</evidence>
<organism evidence="2 3">
    <name type="scientific">Actinoplanes teichomyceticus</name>
    <dbReference type="NCBI Taxonomy" id="1867"/>
    <lineage>
        <taxon>Bacteria</taxon>
        <taxon>Bacillati</taxon>
        <taxon>Actinomycetota</taxon>
        <taxon>Actinomycetes</taxon>
        <taxon>Micromonosporales</taxon>
        <taxon>Micromonosporaceae</taxon>
        <taxon>Actinoplanes</taxon>
    </lineage>
</organism>
<reference evidence="2 3" key="1">
    <citation type="submission" date="2019-06" db="EMBL/GenBank/DDBJ databases">
        <title>Sequencing the genomes of 1000 actinobacteria strains.</title>
        <authorList>
            <person name="Klenk H.-P."/>
        </authorList>
    </citation>
    <scope>NUCLEOTIDE SEQUENCE [LARGE SCALE GENOMIC DNA]</scope>
    <source>
        <strain evidence="2 3">DSM 43866</strain>
    </source>
</reference>
<protein>
    <submittedName>
        <fullName evidence="2">Uncharacterized protein</fullName>
    </submittedName>
</protein>
<feature type="compositionally biased region" description="Basic and acidic residues" evidence="1">
    <location>
        <begin position="29"/>
        <end position="49"/>
    </location>
</feature>
<accession>A0A561VGK0</accession>
<dbReference type="AlphaFoldDB" id="A0A561VGK0"/>
<name>A0A561VGK0_ACTTI</name>
<comment type="caution">
    <text evidence="2">The sequence shown here is derived from an EMBL/GenBank/DDBJ whole genome shotgun (WGS) entry which is preliminary data.</text>
</comment>
<evidence type="ECO:0000256" key="1">
    <source>
        <dbReference type="SAM" id="MobiDB-lite"/>
    </source>
</evidence>
<evidence type="ECO:0000313" key="3">
    <source>
        <dbReference type="Proteomes" id="UP000320239"/>
    </source>
</evidence>
<dbReference type="EMBL" id="VIWY01000007">
    <property type="protein sequence ID" value="TWG10704.1"/>
    <property type="molecule type" value="Genomic_DNA"/>
</dbReference>
<proteinExistence type="predicted"/>
<dbReference type="Proteomes" id="UP000320239">
    <property type="component" value="Unassembled WGS sequence"/>
</dbReference>
<feature type="region of interest" description="Disordered" evidence="1">
    <location>
        <begin position="27"/>
        <end position="49"/>
    </location>
</feature>
<sequence>MLNHRTDGRSSVGMDLHKHKRLAFVAISDTKRRGQEAKARESADPKPPIERLTLLRGRMCRRRAVLR</sequence>
<keyword evidence="3" id="KW-1185">Reference proteome</keyword>
<gene>
    <name evidence="2" type="ORF">FHX34_107200</name>
</gene>